<evidence type="ECO:0000313" key="3">
    <source>
        <dbReference type="Proteomes" id="UP000728185"/>
    </source>
</evidence>
<evidence type="ECO:0000256" key="1">
    <source>
        <dbReference type="SAM" id="SignalP"/>
    </source>
</evidence>
<keyword evidence="1" id="KW-0732">Signal</keyword>
<reference evidence="2" key="1">
    <citation type="submission" date="2019-05" db="EMBL/GenBank/DDBJ databases">
        <title>Annotation for the trematode Fasciolopsis buski.</title>
        <authorList>
            <person name="Choi Y.-J."/>
        </authorList>
    </citation>
    <scope>NUCLEOTIDE SEQUENCE</scope>
    <source>
        <strain evidence="2">HT</strain>
        <tissue evidence="2">Whole worm</tissue>
    </source>
</reference>
<feature type="chain" id="PRO_5034943661" evidence="1">
    <location>
        <begin position="32"/>
        <end position="153"/>
    </location>
</feature>
<protein>
    <submittedName>
        <fullName evidence="2">Uncharacterized protein</fullName>
    </submittedName>
</protein>
<dbReference type="EMBL" id="LUCM01008889">
    <property type="protein sequence ID" value="KAA0187742.1"/>
    <property type="molecule type" value="Genomic_DNA"/>
</dbReference>
<accession>A0A8E0RS15</accession>
<evidence type="ECO:0000313" key="2">
    <source>
        <dbReference type="EMBL" id="KAA0187742.1"/>
    </source>
</evidence>
<dbReference type="AlphaFoldDB" id="A0A8E0RS15"/>
<name>A0A8E0RS15_9TREM</name>
<comment type="caution">
    <text evidence="2">The sequence shown here is derived from an EMBL/GenBank/DDBJ whole genome shotgun (WGS) entry which is preliminary data.</text>
</comment>
<dbReference type="OrthoDB" id="10028801at2759"/>
<proteinExistence type="predicted"/>
<dbReference type="Proteomes" id="UP000728185">
    <property type="component" value="Unassembled WGS sequence"/>
</dbReference>
<gene>
    <name evidence="2" type="ORF">FBUS_01372</name>
</gene>
<sequence length="153" mass="17409">MNCYFLFAFLTYFSVFRLILHLLDPLSIGTAQQIIPLVVSTTSTTLLESLHYLDIYGPQHTRVRLNESIVLRCRVTFVIVNRTHASAGNSMSVSPNPTWYGVAPGSVQPNVPLAIQWMKDGFGYDQDTLWHTFNGRYRITGSKDKGERVCHNW</sequence>
<organism evidence="2 3">
    <name type="scientific">Fasciolopsis buskii</name>
    <dbReference type="NCBI Taxonomy" id="27845"/>
    <lineage>
        <taxon>Eukaryota</taxon>
        <taxon>Metazoa</taxon>
        <taxon>Spiralia</taxon>
        <taxon>Lophotrochozoa</taxon>
        <taxon>Platyhelminthes</taxon>
        <taxon>Trematoda</taxon>
        <taxon>Digenea</taxon>
        <taxon>Plagiorchiida</taxon>
        <taxon>Echinostomata</taxon>
        <taxon>Echinostomatoidea</taxon>
        <taxon>Fasciolidae</taxon>
        <taxon>Fasciolopsis</taxon>
    </lineage>
</organism>
<keyword evidence="3" id="KW-1185">Reference proteome</keyword>
<feature type="signal peptide" evidence="1">
    <location>
        <begin position="1"/>
        <end position="31"/>
    </location>
</feature>